<sequence length="226" mass="25583">MKSAFRALSVVIFCVTLAACQSQSGSMAEQTETLSFDGMVRQSQDQFDEVYVSPEFSIQDYQSLMLEPGTVAFKKNWARNYNSSGRLTRVTERDMEMIRERMSGYVFSEFEAVLGDNSPMPLVTEVGELTLLVKPSIINLDLNAPDLVTANRQYSYAESAGEATLYLELIDSVSGKPLARVVDRQEDWDDNYFTWRNRATNAQDAKRIARLWAERFVELLEKVGPA</sequence>
<dbReference type="OrthoDB" id="7513489at2"/>
<reference evidence="3" key="1">
    <citation type="submission" date="2018-08" db="EMBL/GenBank/DDBJ databases">
        <authorList>
            <person name="Zhang J."/>
            <person name="Du Z.-J."/>
        </authorList>
    </citation>
    <scope>NUCLEOTIDE SEQUENCE [LARGE SCALE GENOMIC DNA]</scope>
    <source>
        <strain evidence="3">KCTC 52655</strain>
    </source>
</reference>
<feature type="signal peptide" evidence="1">
    <location>
        <begin position="1"/>
        <end position="18"/>
    </location>
</feature>
<comment type="caution">
    <text evidence="2">The sequence shown here is derived from an EMBL/GenBank/DDBJ whole genome shotgun (WGS) entry which is preliminary data.</text>
</comment>
<dbReference type="RefSeq" id="WP_115593178.1">
    <property type="nucleotide sequence ID" value="NZ_QRHA01000006.1"/>
</dbReference>
<keyword evidence="1" id="KW-0732">Signal</keyword>
<dbReference type="EMBL" id="QRHA01000006">
    <property type="protein sequence ID" value="RDV25524.1"/>
    <property type="molecule type" value="Genomic_DNA"/>
</dbReference>
<dbReference type="Pfam" id="PF11769">
    <property type="entry name" value="DUF3313"/>
    <property type="match status" value="1"/>
</dbReference>
<evidence type="ECO:0000313" key="2">
    <source>
        <dbReference type="EMBL" id="RDV25524.1"/>
    </source>
</evidence>
<name>A0A3D8M7J3_9ALTE</name>
<protein>
    <submittedName>
        <fullName evidence="2">DUF3313 family protein</fullName>
    </submittedName>
</protein>
<evidence type="ECO:0000256" key="1">
    <source>
        <dbReference type="SAM" id="SignalP"/>
    </source>
</evidence>
<dbReference type="AlphaFoldDB" id="A0A3D8M7J3"/>
<organism evidence="2 3">
    <name type="scientific">Alteromonas aestuariivivens</name>
    <dbReference type="NCBI Taxonomy" id="1938339"/>
    <lineage>
        <taxon>Bacteria</taxon>
        <taxon>Pseudomonadati</taxon>
        <taxon>Pseudomonadota</taxon>
        <taxon>Gammaproteobacteria</taxon>
        <taxon>Alteromonadales</taxon>
        <taxon>Alteromonadaceae</taxon>
        <taxon>Alteromonas/Salinimonas group</taxon>
        <taxon>Alteromonas</taxon>
    </lineage>
</organism>
<feature type="chain" id="PRO_5017611308" evidence="1">
    <location>
        <begin position="19"/>
        <end position="226"/>
    </location>
</feature>
<accession>A0A3D8M7J3</accession>
<evidence type="ECO:0000313" key="3">
    <source>
        <dbReference type="Proteomes" id="UP000256561"/>
    </source>
</evidence>
<dbReference type="InterPro" id="IPR021747">
    <property type="entry name" value="DUF3313"/>
</dbReference>
<dbReference type="Proteomes" id="UP000256561">
    <property type="component" value="Unassembled WGS sequence"/>
</dbReference>
<gene>
    <name evidence="2" type="ORF">DXV75_09510</name>
</gene>
<proteinExistence type="predicted"/>
<keyword evidence="3" id="KW-1185">Reference proteome</keyword>
<dbReference type="PROSITE" id="PS51257">
    <property type="entry name" value="PROKAR_LIPOPROTEIN"/>
    <property type="match status" value="1"/>
</dbReference>